<evidence type="ECO:0000256" key="8">
    <source>
        <dbReference type="ARBA" id="ARBA00023242"/>
    </source>
</evidence>
<proteinExistence type="inferred from homology"/>
<dbReference type="Pfam" id="PF01088">
    <property type="entry name" value="Peptidase_C12"/>
    <property type="match status" value="1"/>
</dbReference>
<evidence type="ECO:0000256" key="2">
    <source>
        <dbReference type="ARBA" id="ARBA00004123"/>
    </source>
</evidence>
<dbReference type="Gene3D" id="3.40.532.10">
    <property type="entry name" value="Peptidase C12, ubiquitin carboxyl-terminal hydrolase"/>
    <property type="match status" value="1"/>
</dbReference>
<feature type="domain" description="UCH catalytic" evidence="15">
    <location>
        <begin position="4"/>
        <end position="226"/>
    </location>
</feature>
<protein>
    <recommendedName>
        <fullName evidence="9 13">Ubiquitin carboxyl-terminal hydrolase</fullName>
        <ecNumber evidence="9 13">3.4.19.12</ecNumber>
    </recommendedName>
</protein>
<comment type="catalytic activity">
    <reaction evidence="1 9 12 13">
        <text>Thiol-dependent hydrolysis of ester, thioester, amide, peptide and isopeptide bonds formed by the C-terminal Gly of ubiquitin (a 76-residue protein attached to proteins as an intracellular targeting signal).</text>
        <dbReference type="EC" id="3.4.19.12"/>
    </reaction>
</comment>
<evidence type="ECO:0000256" key="5">
    <source>
        <dbReference type="ARBA" id="ARBA00022786"/>
    </source>
</evidence>
<gene>
    <name evidence="16" type="ORF">PPYR1160_LOCUS12015</name>
</gene>
<dbReference type="CDD" id="cd09617">
    <property type="entry name" value="Peptidase_C12_UCH37_BAP1"/>
    <property type="match status" value="1"/>
</dbReference>
<sequence length="329" mass="37518">MSDSWCTIESDPGVFTELVHKFGATGVELQEMYSLDDASFEQLPKPVYGLVFLFKWQQEEDTREVVPPESEPSLFFAKQVIGNACATQALINVLLNIEEPDFRLGEELTNFRTFTADFTPELRGASISNSEPIRQVHNSFSRMESMVFDGPRPATADDDVFHFIAYIPFRGKVYELDGLKPGPIKLGEYDVQNAHEWVRVAAPAVEQRIARYANTEVRFNLLAMVRNSVEQLQELIREVETAAGDESVLEPLRRNLADAQARHAQWKEENTRRRHDYVPLCVEVLKVLAEKGHLLKMLETAKPQWKDKAQRLIEAQRVKKEAEKAKQAA</sequence>
<keyword evidence="6 9" id="KW-0378">Hydrolase</keyword>
<evidence type="ECO:0000313" key="16">
    <source>
        <dbReference type="EMBL" id="CAD8262513.1"/>
    </source>
</evidence>
<comment type="subcellular location">
    <subcellularLocation>
        <location evidence="2">Nucleus</location>
    </subcellularLocation>
</comment>
<dbReference type="InterPro" id="IPR001578">
    <property type="entry name" value="Peptidase_C12_UCH"/>
</dbReference>
<evidence type="ECO:0000256" key="3">
    <source>
        <dbReference type="ARBA" id="ARBA00009326"/>
    </source>
</evidence>
<dbReference type="InterPro" id="IPR041507">
    <property type="entry name" value="UCH_C"/>
</dbReference>
<evidence type="ECO:0000259" key="15">
    <source>
        <dbReference type="PROSITE" id="PS52048"/>
    </source>
</evidence>
<dbReference type="GO" id="GO:0004843">
    <property type="term" value="F:cysteine-type deubiquitinase activity"/>
    <property type="evidence" value="ECO:0007669"/>
    <property type="project" value="UniProtKB-UniRule"/>
</dbReference>
<feature type="active site" description="Proton donor" evidence="10 12">
    <location>
        <position position="162"/>
    </location>
</feature>
<dbReference type="SUPFAM" id="SSF54001">
    <property type="entry name" value="Cysteine proteinases"/>
    <property type="match status" value="1"/>
</dbReference>
<dbReference type="EMBL" id="HBEA01015738">
    <property type="protein sequence ID" value="CAD8262513.1"/>
    <property type="molecule type" value="Transcribed_RNA"/>
</dbReference>
<feature type="active site" description="Nucleophile" evidence="10 12">
    <location>
        <position position="85"/>
    </location>
</feature>
<dbReference type="EC" id="3.4.19.12" evidence="9 13"/>
<evidence type="ECO:0000256" key="14">
    <source>
        <dbReference type="SAM" id="Coils"/>
    </source>
</evidence>
<dbReference type="PROSITE" id="PS52048">
    <property type="entry name" value="UCH_DOMAIN"/>
    <property type="match status" value="1"/>
</dbReference>
<comment type="similarity">
    <text evidence="3 9 12 13">Belongs to the peptidase C12 family.</text>
</comment>
<keyword evidence="8" id="KW-0539">Nucleus</keyword>
<keyword evidence="14" id="KW-0175">Coiled coil</keyword>
<keyword evidence="7 9" id="KW-0788">Thiol protease</keyword>
<dbReference type="PANTHER" id="PTHR10589">
    <property type="entry name" value="UBIQUITIN CARBOXYL-TERMINAL HYDROLASE"/>
    <property type="match status" value="1"/>
</dbReference>
<dbReference type="InterPro" id="IPR038765">
    <property type="entry name" value="Papain-like_cys_pep_sf"/>
</dbReference>
<keyword evidence="4 9" id="KW-0645">Protease</keyword>
<dbReference type="GO" id="GO:0005634">
    <property type="term" value="C:nucleus"/>
    <property type="evidence" value="ECO:0007669"/>
    <property type="project" value="UniProtKB-SubCell"/>
</dbReference>
<dbReference type="FunFam" id="3.40.532.10:FF:000003">
    <property type="entry name" value="Ubiquitin carboxyl-terminal hydrolase"/>
    <property type="match status" value="1"/>
</dbReference>
<accession>A0A7R9UD96</accession>
<feature type="site" description="Transition state stabilizer" evidence="12">
    <location>
        <position position="79"/>
    </location>
</feature>
<dbReference type="Pfam" id="PF18031">
    <property type="entry name" value="UCH_C"/>
    <property type="match status" value="1"/>
</dbReference>
<evidence type="ECO:0000256" key="1">
    <source>
        <dbReference type="ARBA" id="ARBA00000707"/>
    </source>
</evidence>
<dbReference type="PRINTS" id="PR00707">
    <property type="entry name" value="UBCTHYDRLASE"/>
</dbReference>
<evidence type="ECO:0000256" key="4">
    <source>
        <dbReference type="ARBA" id="ARBA00022670"/>
    </source>
</evidence>
<dbReference type="PIRSF" id="PIRSF038120">
    <property type="entry name" value="Ubiquitinyl_hydrolase_UCH37"/>
    <property type="match status" value="1"/>
</dbReference>
<dbReference type="GO" id="GO:0006511">
    <property type="term" value="P:ubiquitin-dependent protein catabolic process"/>
    <property type="evidence" value="ECO:0007669"/>
    <property type="project" value="UniProtKB-UniRule"/>
</dbReference>
<evidence type="ECO:0000256" key="12">
    <source>
        <dbReference type="PROSITE-ProRule" id="PRU01393"/>
    </source>
</evidence>
<keyword evidence="5 9" id="KW-0833">Ubl conjugation pathway</keyword>
<dbReference type="PROSITE" id="PS52049">
    <property type="entry name" value="ULD"/>
    <property type="match status" value="1"/>
</dbReference>
<evidence type="ECO:0000256" key="11">
    <source>
        <dbReference type="PIRSR" id="PIRSR038120-2"/>
    </source>
</evidence>
<evidence type="ECO:0000256" key="6">
    <source>
        <dbReference type="ARBA" id="ARBA00022801"/>
    </source>
</evidence>
<evidence type="ECO:0000256" key="13">
    <source>
        <dbReference type="RuleBase" id="RU361215"/>
    </source>
</evidence>
<name>A0A7R9UD96_9STRA</name>
<evidence type="ECO:0000256" key="7">
    <source>
        <dbReference type="ARBA" id="ARBA00022807"/>
    </source>
</evidence>
<feature type="site" description="Important for enzyme activity" evidence="11 12">
    <location>
        <position position="177"/>
    </location>
</feature>
<dbReference type="InterPro" id="IPR017390">
    <property type="entry name" value="Ubiquitinyl_hydrolase_UCH37"/>
</dbReference>
<feature type="coiled-coil region" evidence="14">
    <location>
        <begin position="222"/>
        <end position="269"/>
    </location>
</feature>
<evidence type="ECO:0000256" key="9">
    <source>
        <dbReference type="PIRNR" id="PIRNR038120"/>
    </source>
</evidence>
<evidence type="ECO:0000256" key="10">
    <source>
        <dbReference type="PIRSR" id="PIRSR038120-1"/>
    </source>
</evidence>
<organism evidence="16">
    <name type="scientific">Pinguiococcus pyrenoidosus</name>
    <dbReference type="NCBI Taxonomy" id="172671"/>
    <lineage>
        <taxon>Eukaryota</taxon>
        <taxon>Sar</taxon>
        <taxon>Stramenopiles</taxon>
        <taxon>Ochrophyta</taxon>
        <taxon>Pinguiophyceae</taxon>
        <taxon>Pinguiochrysidales</taxon>
        <taxon>Pinguiochrysidaceae</taxon>
        <taxon>Pinguiococcus</taxon>
    </lineage>
</organism>
<dbReference type="GO" id="GO:0005737">
    <property type="term" value="C:cytoplasm"/>
    <property type="evidence" value="ECO:0007669"/>
    <property type="project" value="TreeGrafter"/>
</dbReference>
<reference evidence="16" key="1">
    <citation type="submission" date="2021-01" db="EMBL/GenBank/DDBJ databases">
        <authorList>
            <person name="Corre E."/>
            <person name="Pelletier E."/>
            <person name="Niang G."/>
            <person name="Scheremetjew M."/>
            <person name="Finn R."/>
            <person name="Kale V."/>
            <person name="Holt S."/>
            <person name="Cochrane G."/>
            <person name="Meng A."/>
            <person name="Brown T."/>
            <person name="Cohen L."/>
        </authorList>
    </citation>
    <scope>NUCLEOTIDE SEQUENCE</scope>
    <source>
        <strain evidence="16">CCMP2078</strain>
    </source>
</reference>
<dbReference type="AlphaFoldDB" id="A0A7R9UD96"/>
<dbReference type="PANTHER" id="PTHR10589:SF16">
    <property type="entry name" value="UBIQUITIN CARBOXYL-TERMINAL HYDROLASE ISOZYME L5"/>
    <property type="match status" value="1"/>
</dbReference>
<dbReference type="GO" id="GO:0016579">
    <property type="term" value="P:protein deubiquitination"/>
    <property type="evidence" value="ECO:0007669"/>
    <property type="project" value="InterPro"/>
</dbReference>
<dbReference type="InterPro" id="IPR036959">
    <property type="entry name" value="Peptidase_C12_UCH_sf"/>
</dbReference>